<dbReference type="Pfam" id="PF01722">
    <property type="entry name" value="BolA"/>
    <property type="match status" value="1"/>
</dbReference>
<dbReference type="InterPro" id="IPR036065">
    <property type="entry name" value="BolA-like_sf"/>
</dbReference>
<dbReference type="PANTHER" id="PTHR46230">
    <property type="match status" value="1"/>
</dbReference>
<organism evidence="1">
    <name type="scientific">hydrothermal vent metagenome</name>
    <dbReference type="NCBI Taxonomy" id="652676"/>
    <lineage>
        <taxon>unclassified sequences</taxon>
        <taxon>metagenomes</taxon>
        <taxon>ecological metagenomes</taxon>
    </lineage>
</organism>
<sequence length="76" mass="8114">MTIEEIQAKLEAGIENSSVTMEGDGCNCSTLVVSSAFEGMSLLNRQKMVLATVRSEIDSGELHALSIKARTPAELT</sequence>
<dbReference type="EMBL" id="FPHY01000134">
    <property type="protein sequence ID" value="SFV87007.1"/>
    <property type="molecule type" value="Genomic_DNA"/>
</dbReference>
<keyword evidence="1" id="KW-0132">Cell division</keyword>
<gene>
    <name evidence="1" type="ORF">MNB_SUP05-SYMBIONT-4-1091</name>
</gene>
<dbReference type="GO" id="GO:0016226">
    <property type="term" value="P:iron-sulfur cluster assembly"/>
    <property type="evidence" value="ECO:0007669"/>
    <property type="project" value="TreeGrafter"/>
</dbReference>
<protein>
    <submittedName>
        <fullName evidence="1">Cell division protein BolA</fullName>
    </submittedName>
</protein>
<dbReference type="InterPro" id="IPR002634">
    <property type="entry name" value="BolA"/>
</dbReference>
<dbReference type="Gene3D" id="3.30.300.90">
    <property type="entry name" value="BolA-like"/>
    <property type="match status" value="1"/>
</dbReference>
<name>A0A1W1DZG3_9ZZZZ</name>
<proteinExistence type="predicted"/>
<dbReference type="PANTHER" id="PTHR46230:SF7">
    <property type="entry name" value="BOLA-LIKE PROTEIN 1"/>
    <property type="match status" value="1"/>
</dbReference>
<dbReference type="AlphaFoldDB" id="A0A1W1DZG3"/>
<reference evidence="1" key="1">
    <citation type="submission" date="2016-10" db="EMBL/GenBank/DDBJ databases">
        <authorList>
            <person name="de Groot N.N."/>
        </authorList>
    </citation>
    <scope>NUCLEOTIDE SEQUENCE</scope>
</reference>
<dbReference type="SUPFAM" id="SSF82657">
    <property type="entry name" value="BolA-like"/>
    <property type="match status" value="1"/>
</dbReference>
<keyword evidence="1" id="KW-0131">Cell cycle</keyword>
<accession>A0A1W1DZG3</accession>
<evidence type="ECO:0000313" key="1">
    <source>
        <dbReference type="EMBL" id="SFV87007.1"/>
    </source>
</evidence>
<dbReference type="GO" id="GO:0051301">
    <property type="term" value="P:cell division"/>
    <property type="evidence" value="ECO:0007669"/>
    <property type="project" value="UniProtKB-KW"/>
</dbReference>
<dbReference type="PIRSF" id="PIRSF003113">
    <property type="entry name" value="BolA"/>
    <property type="match status" value="1"/>
</dbReference>